<organism evidence="7 8">
    <name type="scientific">Exidia glandulosa HHB12029</name>
    <dbReference type="NCBI Taxonomy" id="1314781"/>
    <lineage>
        <taxon>Eukaryota</taxon>
        <taxon>Fungi</taxon>
        <taxon>Dikarya</taxon>
        <taxon>Basidiomycota</taxon>
        <taxon>Agaricomycotina</taxon>
        <taxon>Agaricomycetes</taxon>
        <taxon>Auriculariales</taxon>
        <taxon>Exidiaceae</taxon>
        <taxon>Exidia</taxon>
    </lineage>
</organism>
<keyword evidence="1" id="KW-0479">Metal-binding</keyword>
<name>A0A165MZV7_EXIGL</name>
<evidence type="ECO:0000256" key="2">
    <source>
        <dbReference type="ARBA" id="ARBA00022771"/>
    </source>
</evidence>
<feature type="compositionally biased region" description="Polar residues" evidence="5">
    <location>
        <begin position="34"/>
        <end position="49"/>
    </location>
</feature>
<dbReference type="STRING" id="1314781.A0A165MZV7"/>
<reference evidence="7 8" key="1">
    <citation type="journal article" date="2016" name="Mol. Biol. Evol.">
        <title>Comparative Genomics of Early-Diverging Mushroom-Forming Fungi Provides Insights into the Origins of Lignocellulose Decay Capabilities.</title>
        <authorList>
            <person name="Nagy L.G."/>
            <person name="Riley R."/>
            <person name="Tritt A."/>
            <person name="Adam C."/>
            <person name="Daum C."/>
            <person name="Floudas D."/>
            <person name="Sun H."/>
            <person name="Yadav J.S."/>
            <person name="Pangilinan J."/>
            <person name="Larsson K.H."/>
            <person name="Matsuura K."/>
            <person name="Barry K."/>
            <person name="Labutti K."/>
            <person name="Kuo R."/>
            <person name="Ohm R.A."/>
            <person name="Bhattacharya S.S."/>
            <person name="Shirouzu T."/>
            <person name="Yoshinaga Y."/>
            <person name="Martin F.M."/>
            <person name="Grigoriev I.V."/>
            <person name="Hibbett D.S."/>
        </authorList>
    </citation>
    <scope>NUCLEOTIDE SEQUENCE [LARGE SCALE GENOMIC DNA]</scope>
    <source>
        <strain evidence="7 8">HHB12029</strain>
    </source>
</reference>
<feature type="compositionally biased region" description="Acidic residues" evidence="5">
    <location>
        <begin position="55"/>
        <end position="67"/>
    </location>
</feature>
<evidence type="ECO:0000259" key="6">
    <source>
        <dbReference type="PROSITE" id="PS50199"/>
    </source>
</evidence>
<dbReference type="EMBL" id="KV425904">
    <property type="protein sequence ID" value="KZW00001.1"/>
    <property type="molecule type" value="Genomic_DNA"/>
</dbReference>
<dbReference type="PROSITE" id="PS01358">
    <property type="entry name" value="ZF_RANBP2_1"/>
    <property type="match status" value="1"/>
</dbReference>
<dbReference type="OrthoDB" id="79830at2759"/>
<dbReference type="GO" id="GO:0008270">
    <property type="term" value="F:zinc ion binding"/>
    <property type="evidence" value="ECO:0007669"/>
    <property type="project" value="UniProtKB-KW"/>
</dbReference>
<dbReference type="Gene3D" id="4.10.1060.10">
    <property type="entry name" value="Zinc finger, RanBP2-type"/>
    <property type="match status" value="2"/>
</dbReference>
<feature type="domain" description="RanBP2-type" evidence="6">
    <location>
        <begin position="286"/>
        <end position="314"/>
    </location>
</feature>
<feature type="region of interest" description="Disordered" evidence="5">
    <location>
        <begin position="1"/>
        <end position="157"/>
    </location>
</feature>
<accession>A0A165MZV7</accession>
<evidence type="ECO:0000313" key="7">
    <source>
        <dbReference type="EMBL" id="KZW00001.1"/>
    </source>
</evidence>
<dbReference type="Proteomes" id="UP000077266">
    <property type="component" value="Unassembled WGS sequence"/>
</dbReference>
<dbReference type="Pfam" id="PF00641">
    <property type="entry name" value="Zn_ribbon_RanBP"/>
    <property type="match status" value="1"/>
</dbReference>
<proteinExistence type="predicted"/>
<keyword evidence="2 4" id="KW-0863">Zinc-finger</keyword>
<evidence type="ECO:0000313" key="8">
    <source>
        <dbReference type="Proteomes" id="UP000077266"/>
    </source>
</evidence>
<dbReference type="SMART" id="SM00547">
    <property type="entry name" value="ZnF_RBZ"/>
    <property type="match status" value="2"/>
</dbReference>
<keyword evidence="3" id="KW-0862">Zinc</keyword>
<dbReference type="InParanoid" id="A0A165MZV7"/>
<keyword evidence="8" id="KW-1185">Reference proteome</keyword>
<evidence type="ECO:0000256" key="3">
    <source>
        <dbReference type="ARBA" id="ARBA00022833"/>
    </source>
</evidence>
<evidence type="ECO:0000256" key="5">
    <source>
        <dbReference type="SAM" id="MobiDB-lite"/>
    </source>
</evidence>
<dbReference type="PROSITE" id="PS50199">
    <property type="entry name" value="ZF_RANBP2_2"/>
    <property type="match status" value="1"/>
</dbReference>
<dbReference type="InterPro" id="IPR001876">
    <property type="entry name" value="Znf_RanBP2"/>
</dbReference>
<sequence length="314" mass="33035">MPPPAATPAKASRPKSPSPPRIPGSGAPFVRSSFAPSPSQSMVSATRKTASYFVPDDDEEEMEIEVVEEPKAKKRKPSPPAPVVDEVIELDEEPKSALPAATPVNAKKNFPGMRDPYRSKEPSPLRQSFQPDSPPEFDTSKTSTTPAGSPKARAKQLPEAALPTFVFAALSSTADPFASTSTDATKEKALRAPLSDLPTFALDSTPAPTAAKASFDWSAAGMKPPAPKAGGAWICKECSLENPKDATEKCKFCDTKRPADAQLKGAAPAPAFNWAAAGFKMPEAPKGGAWKCGTCFCDNKAGATKCEVCDAPKS</sequence>
<evidence type="ECO:0000256" key="1">
    <source>
        <dbReference type="ARBA" id="ARBA00022723"/>
    </source>
</evidence>
<protein>
    <recommendedName>
        <fullName evidence="6">RanBP2-type domain-containing protein</fullName>
    </recommendedName>
</protein>
<gene>
    <name evidence="7" type="ORF">EXIGLDRAFT_189767</name>
</gene>
<dbReference type="AlphaFoldDB" id="A0A165MZV7"/>
<evidence type="ECO:0000256" key="4">
    <source>
        <dbReference type="PROSITE-ProRule" id="PRU00322"/>
    </source>
</evidence>